<dbReference type="Gene3D" id="3.40.50.300">
    <property type="entry name" value="P-loop containing nucleotide triphosphate hydrolases"/>
    <property type="match status" value="1"/>
</dbReference>
<protein>
    <recommendedName>
        <fullName evidence="3">DNA polymerase III subunit delta</fullName>
    </recommendedName>
</protein>
<dbReference type="Pfam" id="PF13177">
    <property type="entry name" value="DNA_pol3_delta2"/>
    <property type="match status" value="1"/>
</dbReference>
<gene>
    <name evidence="1" type="ORF">COT67_02375</name>
</gene>
<dbReference type="InterPro" id="IPR027417">
    <property type="entry name" value="P-loop_NTPase"/>
</dbReference>
<evidence type="ECO:0008006" key="3">
    <source>
        <dbReference type="Google" id="ProtNLM"/>
    </source>
</evidence>
<accession>A0A2H0WL77</accession>
<sequence length="219" mass="24948">MKSFHHGYLLTGDIEQAKEEALKIICDILGAAKQNLSTNPDFCFLQTPLFSIKDARTVRENASRKSFLGKGRVFIIESANITAEASNALLKTMEEPGGLSYFFIITPSAENILNTLRSRLAHLRFNVSQNFSFKKTEFVKKFLRKPPDKRMEMVSVLASEREKTLAFFDCLEFVLADNFKRNFSAEKAGSLDILLRQRNFALRRGASLKMILEYLCFVL</sequence>
<dbReference type="AlphaFoldDB" id="A0A2H0WL77"/>
<dbReference type="SUPFAM" id="SSF52540">
    <property type="entry name" value="P-loop containing nucleoside triphosphate hydrolases"/>
    <property type="match status" value="1"/>
</dbReference>
<name>A0A2H0WL77_9BACT</name>
<evidence type="ECO:0000313" key="2">
    <source>
        <dbReference type="Proteomes" id="UP000230353"/>
    </source>
</evidence>
<organism evidence="1 2">
    <name type="scientific">Candidatus Tagabacteria bacterium CG09_land_8_20_14_0_10_41_14</name>
    <dbReference type="NCBI Taxonomy" id="1975021"/>
    <lineage>
        <taxon>Bacteria</taxon>
        <taxon>Candidatus Tagaibacteriota</taxon>
    </lineage>
</organism>
<proteinExistence type="predicted"/>
<evidence type="ECO:0000313" key="1">
    <source>
        <dbReference type="EMBL" id="PIS13335.1"/>
    </source>
</evidence>
<dbReference type="EMBL" id="PEZL01000033">
    <property type="protein sequence ID" value="PIS13335.1"/>
    <property type="molecule type" value="Genomic_DNA"/>
</dbReference>
<reference evidence="2" key="1">
    <citation type="submission" date="2017-09" db="EMBL/GenBank/DDBJ databases">
        <title>Depth-based differentiation of microbial function through sediment-hosted aquifers and enrichment of novel symbionts in the deep terrestrial subsurface.</title>
        <authorList>
            <person name="Probst A.J."/>
            <person name="Ladd B."/>
            <person name="Jarett J.K."/>
            <person name="Geller-Mcgrath D.E."/>
            <person name="Sieber C.M.K."/>
            <person name="Emerson J.B."/>
            <person name="Anantharaman K."/>
            <person name="Thomas B.C."/>
            <person name="Malmstrom R."/>
            <person name="Stieglmeier M."/>
            <person name="Klingl A."/>
            <person name="Woyke T."/>
            <person name="Ryan C.M."/>
            <person name="Banfield J.F."/>
        </authorList>
    </citation>
    <scope>NUCLEOTIDE SEQUENCE [LARGE SCALE GENOMIC DNA]</scope>
</reference>
<dbReference type="Proteomes" id="UP000230353">
    <property type="component" value="Unassembled WGS sequence"/>
</dbReference>
<comment type="caution">
    <text evidence="1">The sequence shown here is derived from an EMBL/GenBank/DDBJ whole genome shotgun (WGS) entry which is preliminary data.</text>
</comment>